<dbReference type="InterPro" id="IPR036389">
    <property type="entry name" value="RNase_III_sf"/>
</dbReference>
<dbReference type="GO" id="GO:0006396">
    <property type="term" value="P:RNA processing"/>
    <property type="evidence" value="ECO:0007669"/>
    <property type="project" value="InterPro"/>
</dbReference>
<proteinExistence type="predicted"/>
<reference evidence="2" key="1">
    <citation type="submission" date="2022-10" db="EMBL/GenBank/DDBJ databases">
        <title>Tapping the CABI collections for fungal endophytes: first genome assemblies for Collariella, Neodidymelliopsis, Ascochyta clinopodiicola, Didymella pomorum, Didymosphaeria variabile, Neocosmospora piperis and Neocucurbitaria cava.</title>
        <authorList>
            <person name="Hill R."/>
        </authorList>
    </citation>
    <scope>NUCLEOTIDE SEQUENCE</scope>
    <source>
        <strain evidence="2">IMI 356815</strain>
    </source>
</reference>
<evidence type="ECO:0000313" key="3">
    <source>
        <dbReference type="Proteomes" id="UP001140513"/>
    </source>
</evidence>
<name>A0A9W8XVR4_9PLEO</name>
<dbReference type="GeneID" id="80904763"/>
<organism evidence="2 3">
    <name type="scientific">Didymosphaeria variabile</name>
    <dbReference type="NCBI Taxonomy" id="1932322"/>
    <lineage>
        <taxon>Eukaryota</taxon>
        <taxon>Fungi</taxon>
        <taxon>Dikarya</taxon>
        <taxon>Ascomycota</taxon>
        <taxon>Pezizomycotina</taxon>
        <taxon>Dothideomycetes</taxon>
        <taxon>Pleosporomycetidae</taxon>
        <taxon>Pleosporales</taxon>
        <taxon>Massarineae</taxon>
        <taxon>Didymosphaeriaceae</taxon>
        <taxon>Didymosphaeria</taxon>
    </lineage>
</organism>
<dbReference type="RefSeq" id="XP_056076869.1">
    <property type="nucleotide sequence ID" value="XM_056210047.1"/>
</dbReference>
<gene>
    <name evidence="2" type="ORF">N0V89_001233</name>
</gene>
<dbReference type="Proteomes" id="UP001140513">
    <property type="component" value="Unassembled WGS sequence"/>
</dbReference>
<dbReference type="GO" id="GO:0004525">
    <property type="term" value="F:ribonuclease III activity"/>
    <property type="evidence" value="ECO:0007669"/>
    <property type="project" value="InterPro"/>
</dbReference>
<keyword evidence="3" id="KW-1185">Reference proteome</keyword>
<dbReference type="AlphaFoldDB" id="A0A9W8XVR4"/>
<dbReference type="CDD" id="cd00593">
    <property type="entry name" value="RIBOc"/>
    <property type="match status" value="1"/>
</dbReference>
<dbReference type="PROSITE" id="PS50142">
    <property type="entry name" value="RNASE_3_2"/>
    <property type="match status" value="1"/>
</dbReference>
<accession>A0A9W8XVR4</accession>
<evidence type="ECO:0000313" key="2">
    <source>
        <dbReference type="EMBL" id="KAJ4360667.1"/>
    </source>
</evidence>
<feature type="domain" description="RNase III" evidence="1">
    <location>
        <begin position="75"/>
        <end position="131"/>
    </location>
</feature>
<dbReference type="OrthoDB" id="67027at2759"/>
<protein>
    <recommendedName>
        <fullName evidence="1">RNase III domain-containing protein</fullName>
    </recommendedName>
</protein>
<evidence type="ECO:0000259" key="1">
    <source>
        <dbReference type="PROSITE" id="PS50142"/>
    </source>
</evidence>
<dbReference type="InterPro" id="IPR000999">
    <property type="entry name" value="RNase_III_dom"/>
</dbReference>
<comment type="caution">
    <text evidence="2">The sequence shown here is derived from an EMBL/GenBank/DDBJ whole genome shotgun (WGS) entry which is preliminary data.</text>
</comment>
<dbReference type="Gene3D" id="1.10.1520.10">
    <property type="entry name" value="Ribonuclease III domain"/>
    <property type="match status" value="1"/>
</dbReference>
<sequence>MAAPQSLLMINGQAHQVGANKRLAVLGDAVATQVLCEVWFNDRDQNGKFAHWWFVRSVVFTNDFTGNPRTLSAWTLIRQDTLSNGSLASLGNLLGLAVTIIAAPGHEGMPGTVMMATAMEAILGAVYEDGGDAAVRHVMAHIGLNQQVVMSKYPYQHLSGLSLLTNMLLLDTGCGRPQEPP</sequence>
<dbReference type="EMBL" id="JAPEUX010000001">
    <property type="protein sequence ID" value="KAJ4360667.1"/>
    <property type="molecule type" value="Genomic_DNA"/>
</dbReference>
<dbReference type="SUPFAM" id="SSF69065">
    <property type="entry name" value="RNase III domain-like"/>
    <property type="match status" value="1"/>
</dbReference>